<evidence type="ECO:0000256" key="10">
    <source>
        <dbReference type="SAM" id="SignalP"/>
    </source>
</evidence>
<proteinExistence type="inferred from homology"/>
<evidence type="ECO:0000256" key="3">
    <source>
        <dbReference type="ARBA" id="ARBA00022729"/>
    </source>
</evidence>
<dbReference type="HOGENOM" id="CLU_003112_0_0_1"/>
<dbReference type="Gene3D" id="3.40.50.200">
    <property type="entry name" value="Peptidase S8/S53 domain"/>
    <property type="match status" value="2"/>
</dbReference>
<dbReference type="InterPro" id="IPR023827">
    <property type="entry name" value="Peptidase_S8_Asp-AS"/>
</dbReference>
<evidence type="ECO:0000256" key="1">
    <source>
        <dbReference type="ARBA" id="ARBA00011073"/>
    </source>
</evidence>
<feature type="domain" description="Zonadhesin second cohesin-like" evidence="14">
    <location>
        <begin position="1098"/>
        <end position="1257"/>
    </location>
</feature>
<dbReference type="InterPro" id="IPR055018">
    <property type="entry name" value="Zona_CL1"/>
</dbReference>
<evidence type="ECO:0000259" key="14">
    <source>
        <dbReference type="Pfam" id="PF22321"/>
    </source>
</evidence>
<dbReference type="InterPro" id="IPR010435">
    <property type="entry name" value="C5a/SBT2-like_Fn3"/>
</dbReference>
<dbReference type="CDD" id="cd07489">
    <property type="entry name" value="Peptidases_S8_5"/>
    <property type="match status" value="1"/>
</dbReference>
<sequence>MFLKSLLSFASILTLCKAWDLEDVQDAPKIKGNEVPGRYIIEYEEASTSAFATQLRAGGYDFNIQYDYSTGSLFNGASVQISNDNKTTFQDLQSLRAVKNVYPATLITLDETFELADTKPWNPHGITGVDSLHEQGYTGSGVVIAVIDTGVDYTHPALGGGIGDNFPIKAGYDLSSGDGVITNDPMDCDGHGTFVSSIIVANNKDMVGVAPDAQIVMYKVFPCSDSTSTDIVMAGMQKAYDDGHKIISLSLGSDSGFSSTPASLMASRIAQDRVVLVAAGNSGELGPFYASSPASGKQVISVGSVQNEQWTTFPVTFTSSNGESRVFPYLAYNGAQIGFDAELEVDFTEERGCVYEPEISADNANKAILLRRGVGCVENLEFNLLSVAGYKAYFLYNSFSRPWSLLNISPLIELDNAYSLVEEEVGIWVKTQIDAGNTVKLKVSTSDQMLPSDKEYLGVGKMDYYSSQGPAYELEFFPTISAPGGDSWGAWPGGQYGVASGTSFACPYVAGLTALYESQFGIQDPQDYVRKLVSTATDLQLFDWNAVKLETSMNAPLIQQGAGLVNALGLFETKTVIVSAPYLELNDTINRASEYTIQIKNENSETITYQVVHVPGTTVYSRSASGNIPYLVNQDFAPYGDSDAATVALSTEELVLGPGEVGEVTVIFSTEEIDQETAPIIQGKITFYGDVIPIAVPYMGVEVDIHSWEPLIERPLSVRMYLDDGSLAYVDDDPDYEFNVYDWDSPRFYFNLRYATKEVSIDLVHPDYSIENDYEWPLVSGHNNYYGPVGYDYDYTSGQAFLPRYFQQRINELGYLSFSRFANFSVVPAGEYKALFRVLLPYGDFWNKEDWQLFESPVFNVLAPPNEENTTEEPTEESSEEPTEESTSESTEEPSSESTEKSSEVPTEEITEDATSTIDDDEASTESSTEEPSAQPTGPYSDLTVGEAITDVSVTSLRTTEAFGYTSDWLVVSFTFNTTDRDITLPPYAVVQVTIPNELQFIAHPEYAPYLEPSLQVFYTKNERLIMTSQFNYDTRVIDFKFDNRDQVITQVEGVVYFTMKLEQDFISALAPGEYDFEFHTSVDSYASTFDFIPLIRSEPIKLIAGAPDEVEWFIDIPSAYSDLATIDISSDIDTNDNLQQYFYDCSKLKYTIGKEFDQWGNFTAGSDGNQYSNTTDGYVPITDSTGSPVAEVQCLMESISLSFTNTLAEDEVLRVVLHSSAFRRGSFTMANVVNVDITAGGLAKRELFSYILDENYYASTGSEGLAFDVFEVADQVEEPTEESTSEESTEQETSTEEPTEESTEPTEESTQEPTEEPTDEPTSESTEEPSEEPTSDDLSIDPTAVPTDEPTEEPTEEPTSETTDDPSIAPTAVPTSDTSSGQSVVTQNTTVTQTTITSVCNVCAETPVTITYTAPVVTKPVSYTTVTSVCHVCAETPITVTLTLPCETEDVTKTAGPKTVTYTEVCNSCADKPITYTYIAPEYTQGAERTTVTSVCNVCAETPVTLTYTAPKASRHTVPSQYSSAGELISSKGITIPTVPARPTGTYSKSVDTSQRTLATITKSSDESNTVTTTQATQVLSGESSGIQAASNSTSISAPTVTTAGNENSGSRFSFAGLFTVLPLILFVI</sequence>
<feature type="compositionally biased region" description="Acidic residues" evidence="9">
    <location>
        <begin position="1350"/>
        <end position="1365"/>
    </location>
</feature>
<feature type="chain" id="PRO_5003284640" evidence="10">
    <location>
        <begin position="19"/>
        <end position="1630"/>
    </location>
</feature>
<evidence type="ECO:0000259" key="11">
    <source>
        <dbReference type="Pfam" id="PF00082"/>
    </source>
</evidence>
<dbReference type="PROSITE" id="PS51892">
    <property type="entry name" value="SUBTILASE"/>
    <property type="match status" value="1"/>
</dbReference>
<feature type="active site" description="Charge relay system" evidence="6 7">
    <location>
        <position position="503"/>
    </location>
</feature>
<accession>F2QTT6</accession>
<feature type="signal peptide" evidence="10">
    <location>
        <begin position="1"/>
        <end position="18"/>
    </location>
</feature>
<dbReference type="InterPro" id="IPR036852">
    <property type="entry name" value="Peptidase_S8/S53_dom_sf"/>
</dbReference>
<dbReference type="GO" id="GO:0004252">
    <property type="term" value="F:serine-type endopeptidase activity"/>
    <property type="evidence" value="ECO:0007669"/>
    <property type="project" value="UniProtKB-UniRule"/>
</dbReference>
<feature type="compositionally biased region" description="Acidic residues" evidence="9">
    <location>
        <begin position="906"/>
        <end position="924"/>
    </location>
</feature>
<organism evidence="15 16">
    <name type="scientific">Komagataella phaffii (strain ATCC 76273 / CBS 7435 / CECT 11047 / NRRL Y-11430 / Wegner 21-1)</name>
    <name type="common">Yeast</name>
    <name type="synonym">Pichia pastoris</name>
    <dbReference type="NCBI Taxonomy" id="981350"/>
    <lineage>
        <taxon>Eukaryota</taxon>
        <taxon>Fungi</taxon>
        <taxon>Dikarya</taxon>
        <taxon>Ascomycota</taxon>
        <taxon>Saccharomycotina</taxon>
        <taxon>Pichiomycetes</taxon>
        <taxon>Pichiales</taxon>
        <taxon>Pichiaceae</taxon>
        <taxon>Komagataella</taxon>
    </lineage>
</organism>
<dbReference type="Pfam" id="PF22321">
    <property type="entry name" value="Zona_CL2"/>
    <property type="match status" value="1"/>
</dbReference>
<dbReference type="PANTHER" id="PTHR43806:SF66">
    <property type="entry name" value="SERIN ENDOPEPTIDASE"/>
    <property type="match status" value="1"/>
</dbReference>
<dbReference type="Pfam" id="PF00082">
    <property type="entry name" value="Peptidase_S8"/>
    <property type="match status" value="1"/>
</dbReference>
<feature type="compositionally biased region" description="Acidic residues" evidence="9">
    <location>
        <begin position="1276"/>
        <end position="1340"/>
    </location>
</feature>
<dbReference type="GO" id="GO:0006508">
    <property type="term" value="P:proteolysis"/>
    <property type="evidence" value="ECO:0007669"/>
    <property type="project" value="UniProtKB-KW"/>
</dbReference>
<feature type="region of interest" description="Disordered" evidence="9">
    <location>
        <begin position="862"/>
        <end position="944"/>
    </location>
</feature>
<feature type="domain" description="Peptidase S8/S53" evidence="11">
    <location>
        <begin position="139"/>
        <end position="540"/>
    </location>
</feature>
<evidence type="ECO:0000256" key="7">
    <source>
        <dbReference type="PROSITE-ProRule" id="PRU01240"/>
    </source>
</evidence>
<evidence type="ECO:0000256" key="4">
    <source>
        <dbReference type="ARBA" id="ARBA00022801"/>
    </source>
</evidence>
<gene>
    <name evidence="15" type="primary">SBT100</name>
    <name evidence="15" type="ordered locus">PP7435_Chr2-1137</name>
</gene>
<reference evidence="15 16" key="1">
    <citation type="journal article" date="2011" name="J. Biotechnol.">
        <title>High-quality genome sequence of Pichia pastoris CBS7435.</title>
        <authorList>
            <person name="Kuberl A."/>
            <person name="Schneider J."/>
            <person name="Thallinger G.G."/>
            <person name="Anderl I."/>
            <person name="Wibberg D."/>
            <person name="Hajek T."/>
            <person name="Jaenicke S."/>
            <person name="Brinkrolf K."/>
            <person name="Goesmann A."/>
            <person name="Szczepanowski R."/>
            <person name="Puhler A."/>
            <person name="Schwab H."/>
            <person name="Glieder A."/>
            <person name="Pichler H."/>
        </authorList>
    </citation>
    <scope>NUCLEOTIDE SEQUENCE [LARGE SCALE GENOMIC DNA]</scope>
    <source>
        <strain evidence="16">ATCC 76273 / CBS 7435 / CECT 11047 / NRRL Y-11430 / Wegner 21-1</strain>
    </source>
</reference>
<evidence type="ECO:0000256" key="5">
    <source>
        <dbReference type="ARBA" id="ARBA00022825"/>
    </source>
</evidence>
<name>F2QTT6_KOMPC</name>
<dbReference type="SUPFAM" id="SSF52743">
    <property type="entry name" value="Subtilisin-like"/>
    <property type="match status" value="1"/>
</dbReference>
<reference evidence="15 16" key="3">
    <citation type="journal article" date="2016" name="FEMS Yeast Res.">
        <title>Curation of the genome annotation of Pichia pastoris (Komagataella phaffii) CBS7435 from gene level to protein function.</title>
        <authorList>
            <person name="Valli M."/>
            <person name="Tatto N.E."/>
            <person name="Peymann A."/>
            <person name="Gruber C."/>
            <person name="Landes N."/>
            <person name="Ekker H."/>
            <person name="Thallinger G.G."/>
            <person name="Mattanovich D."/>
            <person name="Gasser B."/>
            <person name="Graf A.B."/>
        </authorList>
    </citation>
    <scope>GENOME REANNOTATION</scope>
    <source>
        <strain evidence="15 16">ATCC 76273 / CBS 7435 / CECT 11047 / NRRL Y-11430 / Wegner 21-1</strain>
    </source>
</reference>
<dbReference type="PROSITE" id="PS00136">
    <property type="entry name" value="SUBTILASE_ASP"/>
    <property type="match status" value="1"/>
</dbReference>
<evidence type="ECO:0000313" key="16">
    <source>
        <dbReference type="Proteomes" id="UP000006853"/>
    </source>
</evidence>
<keyword evidence="2 7" id="KW-0645">Protease</keyword>
<evidence type="ECO:0000256" key="6">
    <source>
        <dbReference type="PIRSR" id="PIRSR615500-1"/>
    </source>
</evidence>
<dbReference type="InterPro" id="IPR015500">
    <property type="entry name" value="Peptidase_S8_subtilisin-rel"/>
</dbReference>
<keyword evidence="16" id="KW-1185">Reference proteome</keyword>
<feature type="domain" description="Zonadhesin first cohesin-like" evidence="13">
    <location>
        <begin position="949"/>
        <end position="1082"/>
    </location>
</feature>
<dbReference type="EMBL" id="FR839629">
    <property type="protein sequence ID" value="CCA38814.1"/>
    <property type="molecule type" value="Genomic_DNA"/>
</dbReference>
<dbReference type="PRINTS" id="PR00723">
    <property type="entry name" value="SUBTILISIN"/>
</dbReference>
<dbReference type="Pfam" id="PF22320">
    <property type="entry name" value="Zona_CL1"/>
    <property type="match status" value="1"/>
</dbReference>
<dbReference type="Proteomes" id="UP000006853">
    <property type="component" value="Chromosome 2"/>
</dbReference>
<reference key="2">
    <citation type="submission" date="2011-04" db="EMBL/GenBank/DDBJ databases">
        <title>High-quality genome sequence of Pichia pastoris CBS 7435.</title>
        <authorList>
            <person name="Kueberl A."/>
            <person name="Schneider J."/>
            <person name="Thallinger G.G."/>
            <person name="Anderl I."/>
            <person name="Wibberg D."/>
            <person name="Hajek T."/>
            <person name="Jaenicke S."/>
            <person name="Brinkrolf K."/>
            <person name="Goesmann A."/>
            <person name="Szczepanowski R."/>
            <person name="Puehler A."/>
            <person name="Schwab H."/>
            <person name="Glieder A."/>
            <person name="Pichler H."/>
        </authorList>
    </citation>
    <scope>NUCLEOTIDE SEQUENCE</scope>
    <source>
        <strain>CBS 7435</strain>
    </source>
</reference>
<keyword evidence="5 7" id="KW-0720">Serine protease</keyword>
<protein>
    <submittedName>
        <fullName evidence="15">Putative subtilisin like serine protease</fullName>
    </submittedName>
</protein>
<evidence type="ECO:0000256" key="2">
    <source>
        <dbReference type="ARBA" id="ARBA00022670"/>
    </source>
</evidence>
<feature type="region of interest" description="Disordered" evidence="9">
    <location>
        <begin position="1276"/>
        <end position="1386"/>
    </location>
</feature>
<dbReference type="PROSITE" id="PS00138">
    <property type="entry name" value="SUBTILASE_SER"/>
    <property type="match status" value="1"/>
</dbReference>
<dbReference type="InterPro" id="IPR022398">
    <property type="entry name" value="Peptidase_S8_His-AS"/>
</dbReference>
<feature type="domain" description="C5a peptidase/Subtilisin-like protease SBT2-like Fn3-like" evidence="12">
    <location>
        <begin position="584"/>
        <end position="699"/>
    </location>
</feature>
<dbReference type="InterPro" id="IPR000209">
    <property type="entry name" value="Peptidase_S8/S53_dom"/>
</dbReference>
<comment type="similarity">
    <text evidence="1 7 8">Belongs to the peptidase S8 family.</text>
</comment>
<evidence type="ECO:0000313" key="15">
    <source>
        <dbReference type="EMBL" id="CCA38814.1"/>
    </source>
</evidence>
<dbReference type="InterPro" id="IPR023828">
    <property type="entry name" value="Peptidase_S8_Ser-AS"/>
</dbReference>
<keyword evidence="3 10" id="KW-0732">Signal</keyword>
<dbReference type="InterPro" id="IPR034187">
    <property type="entry name" value="Peptidases_S8_5"/>
</dbReference>
<evidence type="ECO:0000259" key="13">
    <source>
        <dbReference type="Pfam" id="PF22320"/>
    </source>
</evidence>
<feature type="active site" description="Charge relay system" evidence="6 7">
    <location>
        <position position="148"/>
    </location>
</feature>
<dbReference type="InterPro" id="IPR055019">
    <property type="entry name" value="Zona_CL2"/>
</dbReference>
<dbReference type="PANTHER" id="PTHR43806">
    <property type="entry name" value="PEPTIDASE S8"/>
    <property type="match status" value="1"/>
</dbReference>
<evidence type="ECO:0000256" key="9">
    <source>
        <dbReference type="SAM" id="MobiDB-lite"/>
    </source>
</evidence>
<dbReference type="PROSITE" id="PS00137">
    <property type="entry name" value="SUBTILASE_HIS"/>
    <property type="match status" value="1"/>
</dbReference>
<dbReference type="InterPro" id="IPR050131">
    <property type="entry name" value="Peptidase_S8_subtilisin-like"/>
</dbReference>
<evidence type="ECO:0000259" key="12">
    <source>
        <dbReference type="Pfam" id="PF06280"/>
    </source>
</evidence>
<evidence type="ECO:0000256" key="8">
    <source>
        <dbReference type="RuleBase" id="RU003355"/>
    </source>
</evidence>
<dbReference type="Pfam" id="PF06280">
    <property type="entry name" value="fn3_5"/>
    <property type="match status" value="1"/>
</dbReference>
<feature type="active site" description="Charge relay system" evidence="6 7">
    <location>
        <position position="191"/>
    </location>
</feature>
<keyword evidence="4 7" id="KW-0378">Hydrolase</keyword>
<feature type="compositionally biased region" description="Acidic residues" evidence="9">
    <location>
        <begin position="869"/>
        <end position="895"/>
    </location>
</feature>